<keyword evidence="10 12" id="KW-0472">Membrane</keyword>
<dbReference type="HAMAP" id="MF_01393">
    <property type="entry name" value="ATP_synth_a_bact"/>
    <property type="match status" value="1"/>
</dbReference>
<comment type="subunit">
    <text evidence="12">F-type ATPases have 2 components, CF(1) - the catalytic core - and CF(0) - the membrane proton channel. CF(1) has five subunits: alpha(3), beta(3), gamma(1), delta(1), epsilon(1). CF(0) has three main subunits: a(1), b(2) and c(9-12). The alpha and beta chains form an alternating ring which encloses part of the gamma chain. CF(1) is attached to CF(0) by a central stalk formed by the gamma and epsilon chains, while a peripheral stalk is formed by the delta and b chains.</text>
</comment>
<dbReference type="InterPro" id="IPR017692">
    <property type="entry name" value="Alt_ATP_synth_F0_Asu"/>
</dbReference>
<evidence type="ECO:0000256" key="8">
    <source>
        <dbReference type="ARBA" id="ARBA00022989"/>
    </source>
</evidence>
<keyword evidence="7 12" id="KW-0375">Hydrogen ion transport</keyword>
<feature type="transmembrane region" description="Helical" evidence="12">
    <location>
        <begin position="78"/>
        <end position="98"/>
    </location>
</feature>
<dbReference type="NCBIfam" id="NF004481">
    <property type="entry name" value="PRK05815.2-3"/>
    <property type="match status" value="1"/>
</dbReference>
<evidence type="ECO:0000256" key="11">
    <source>
        <dbReference type="ARBA" id="ARBA00023310"/>
    </source>
</evidence>
<dbReference type="AlphaFoldDB" id="A0A7U4DNU1"/>
<dbReference type="PRINTS" id="PR00123">
    <property type="entry name" value="ATPASEA"/>
</dbReference>
<sequence>MTISPDAIIYFYLGPFPVNATLVFTWAVMGILVLLSWLVTRNISSEVSMSHWQNFLEITVSEIQTQIREVSNQEARHYIPFIGTLFLFILTANVLSVIPEFSPPTGSFSTTVALAICVFIAVPLYGVSSKGWSSYLSDYVKPTFIMLPFNIIGEISRTLALAVRLYGNMMSGTVIVAILLGITPLFFPVVMHALGLLTGVIQAYIFSILAMVYIASASKSAKRNNHQPPSA</sequence>
<dbReference type="GO" id="GO:0042777">
    <property type="term" value="P:proton motive force-driven plasma membrane ATP synthesis"/>
    <property type="evidence" value="ECO:0007669"/>
    <property type="project" value="TreeGrafter"/>
</dbReference>
<dbReference type="CDD" id="cd00310">
    <property type="entry name" value="ATP-synt_Fo_a_6"/>
    <property type="match status" value="1"/>
</dbReference>
<evidence type="ECO:0000256" key="10">
    <source>
        <dbReference type="ARBA" id="ARBA00023136"/>
    </source>
</evidence>
<keyword evidence="15" id="KW-1185">Reference proteome</keyword>
<comment type="subcellular location">
    <subcellularLocation>
        <location evidence="12">Cell inner membrane</location>
        <topology evidence="12">Multi-pass membrane protein</topology>
    </subcellularLocation>
    <subcellularLocation>
        <location evidence="13">Cell membrane</location>
        <topology evidence="13">Multi-pass membrane protein</topology>
    </subcellularLocation>
    <subcellularLocation>
        <location evidence="1">Membrane</location>
        <topology evidence="1">Multi-pass membrane protein</topology>
    </subcellularLocation>
</comment>
<evidence type="ECO:0000256" key="1">
    <source>
        <dbReference type="ARBA" id="ARBA00004141"/>
    </source>
</evidence>
<keyword evidence="11 12" id="KW-0066">ATP synthesis</keyword>
<feature type="transmembrane region" description="Helical" evidence="12">
    <location>
        <begin position="110"/>
        <end position="127"/>
    </location>
</feature>
<dbReference type="PANTHER" id="PTHR42823:SF3">
    <property type="entry name" value="ATP SYNTHASE SUBUNIT A, CHLOROPLASTIC"/>
    <property type="match status" value="1"/>
</dbReference>
<evidence type="ECO:0000256" key="2">
    <source>
        <dbReference type="ARBA" id="ARBA00006810"/>
    </source>
</evidence>
<keyword evidence="8 12" id="KW-1133">Transmembrane helix</keyword>
<dbReference type="PANTHER" id="PTHR42823">
    <property type="entry name" value="ATP SYNTHASE SUBUNIT A, CHLOROPLASTIC"/>
    <property type="match status" value="1"/>
</dbReference>
<keyword evidence="9 12" id="KW-0406">Ion transport</keyword>
<dbReference type="SUPFAM" id="SSF81336">
    <property type="entry name" value="F1F0 ATP synthase subunit A"/>
    <property type="match status" value="1"/>
</dbReference>
<keyword evidence="5 12" id="KW-0138">CF(0)</keyword>
<dbReference type="PROSITE" id="PS00449">
    <property type="entry name" value="ATPASE_A"/>
    <property type="match status" value="1"/>
</dbReference>
<evidence type="ECO:0000256" key="5">
    <source>
        <dbReference type="ARBA" id="ARBA00022547"/>
    </source>
</evidence>
<evidence type="ECO:0000313" key="14">
    <source>
        <dbReference type="EMBL" id="ADW17431.1"/>
    </source>
</evidence>
<evidence type="ECO:0000256" key="6">
    <source>
        <dbReference type="ARBA" id="ARBA00022692"/>
    </source>
</evidence>
<keyword evidence="4 12" id="KW-1003">Cell membrane</keyword>
<evidence type="ECO:0000256" key="9">
    <source>
        <dbReference type="ARBA" id="ARBA00023065"/>
    </source>
</evidence>
<evidence type="ECO:0000256" key="4">
    <source>
        <dbReference type="ARBA" id="ARBA00022475"/>
    </source>
</evidence>
<feature type="transmembrane region" description="Helical" evidence="12">
    <location>
        <begin position="193"/>
        <end position="215"/>
    </location>
</feature>
<comment type="function">
    <text evidence="12 13">Key component of the proton channel; it plays a direct role in the translocation of protons across the membrane.</text>
</comment>
<organism evidence="14 15">
    <name type="scientific">Desulfobulbus propionicus (strain ATCC 33891 / DSM 2032 / VKM B-1956 / 1pr3)</name>
    <dbReference type="NCBI Taxonomy" id="577650"/>
    <lineage>
        <taxon>Bacteria</taxon>
        <taxon>Pseudomonadati</taxon>
        <taxon>Thermodesulfobacteriota</taxon>
        <taxon>Desulfobulbia</taxon>
        <taxon>Desulfobulbales</taxon>
        <taxon>Desulfobulbaceae</taxon>
        <taxon>Desulfobulbus</taxon>
    </lineage>
</organism>
<feature type="transmembrane region" description="Helical" evidence="12">
    <location>
        <begin position="20"/>
        <end position="39"/>
    </location>
</feature>
<dbReference type="NCBIfam" id="TIGR03306">
    <property type="entry name" value="altF1_A"/>
    <property type="match status" value="1"/>
</dbReference>
<dbReference type="EMBL" id="CP002364">
    <property type="protein sequence ID" value="ADW17431.1"/>
    <property type="molecule type" value="Genomic_DNA"/>
</dbReference>
<evidence type="ECO:0000256" key="3">
    <source>
        <dbReference type="ARBA" id="ARBA00022448"/>
    </source>
</evidence>
<dbReference type="GO" id="GO:0046933">
    <property type="term" value="F:proton-transporting ATP synthase activity, rotational mechanism"/>
    <property type="evidence" value="ECO:0007669"/>
    <property type="project" value="UniProtKB-UniRule"/>
</dbReference>
<feature type="transmembrane region" description="Helical" evidence="12">
    <location>
        <begin position="165"/>
        <end position="187"/>
    </location>
</feature>
<keyword evidence="12" id="KW-0997">Cell inner membrane</keyword>
<evidence type="ECO:0000256" key="7">
    <source>
        <dbReference type="ARBA" id="ARBA00022781"/>
    </source>
</evidence>
<evidence type="ECO:0000256" key="13">
    <source>
        <dbReference type="RuleBase" id="RU000483"/>
    </source>
</evidence>
<dbReference type="Gene3D" id="1.20.120.220">
    <property type="entry name" value="ATP synthase, F0 complex, subunit A"/>
    <property type="match status" value="1"/>
</dbReference>
<dbReference type="Pfam" id="PF00119">
    <property type="entry name" value="ATP-synt_A"/>
    <property type="match status" value="1"/>
</dbReference>
<evidence type="ECO:0000256" key="12">
    <source>
        <dbReference type="HAMAP-Rule" id="MF_01393"/>
    </source>
</evidence>
<keyword evidence="6 12" id="KW-0812">Transmembrane</keyword>
<protein>
    <recommendedName>
        <fullName evidence="12 13">ATP synthase subunit a</fullName>
    </recommendedName>
    <alternativeName>
        <fullName evidence="12">ATP synthase F0 sector subunit a</fullName>
    </alternativeName>
    <alternativeName>
        <fullName evidence="12">F-ATPase subunit 6</fullName>
    </alternativeName>
</protein>
<dbReference type="InterPro" id="IPR045082">
    <property type="entry name" value="ATP_syn_F0_a_bact/chloroplast"/>
</dbReference>
<gene>
    <name evidence="12" type="primary">atpB</name>
    <name evidence="14" type="ordered locus">Despr_1267</name>
</gene>
<name>A0A7U4DNU1_DESPD</name>
<dbReference type="InterPro" id="IPR023011">
    <property type="entry name" value="ATP_synth_F0_asu_AS"/>
</dbReference>
<dbReference type="RefSeq" id="WP_015723973.1">
    <property type="nucleotide sequence ID" value="NC_014972.1"/>
</dbReference>
<reference evidence="14 15" key="1">
    <citation type="journal article" date="2011" name="Stand. Genomic Sci.">
        <title>Complete genome sequence of Desulfobulbus propionicus type strain (1pr3).</title>
        <authorList>
            <person name="Pagani I."/>
            <person name="Lapidus A."/>
            <person name="Nolan M."/>
            <person name="Lucas S."/>
            <person name="Hammon N."/>
            <person name="Deshpande S."/>
            <person name="Cheng J.F."/>
            <person name="Chertkov O."/>
            <person name="Davenport K."/>
            <person name="Tapia R."/>
            <person name="Han C."/>
            <person name="Goodwin L."/>
            <person name="Pitluck S."/>
            <person name="Liolios K."/>
            <person name="Mavromatis K."/>
            <person name="Ivanova N."/>
            <person name="Mikhailova N."/>
            <person name="Pati A."/>
            <person name="Chen A."/>
            <person name="Palaniappan K."/>
            <person name="Land M."/>
            <person name="Hauser L."/>
            <person name="Chang Y.J."/>
            <person name="Jeffries C.D."/>
            <person name="Detter J.C."/>
            <person name="Brambilla E."/>
            <person name="Kannan K.P."/>
            <person name="Djao O.D."/>
            <person name="Rohde M."/>
            <person name="Pukall R."/>
            <person name="Spring S."/>
            <person name="Goker M."/>
            <person name="Sikorski J."/>
            <person name="Woyke T."/>
            <person name="Bristow J."/>
            <person name="Eisen J.A."/>
            <person name="Markowitz V."/>
            <person name="Hugenholtz P."/>
            <person name="Kyrpides N.C."/>
            <person name="Klenk H.P."/>
        </authorList>
    </citation>
    <scope>NUCLEOTIDE SEQUENCE [LARGE SCALE GENOMIC DNA]</scope>
    <source>
        <strain evidence="15">ATCC 33891 / DSM 2032 / 1pr3</strain>
    </source>
</reference>
<dbReference type="GO" id="GO:0045259">
    <property type="term" value="C:proton-transporting ATP synthase complex"/>
    <property type="evidence" value="ECO:0007669"/>
    <property type="project" value="UniProtKB-KW"/>
</dbReference>
<dbReference type="Proteomes" id="UP000006365">
    <property type="component" value="Chromosome"/>
</dbReference>
<proteinExistence type="inferred from homology"/>
<accession>A0A7U4DNU1</accession>
<dbReference type="InterPro" id="IPR000568">
    <property type="entry name" value="ATP_synth_F0_asu"/>
</dbReference>
<comment type="similarity">
    <text evidence="2 12 13">Belongs to the ATPase A chain family.</text>
</comment>
<dbReference type="KEGG" id="dpr:Despr_1267"/>
<dbReference type="GO" id="GO:0005886">
    <property type="term" value="C:plasma membrane"/>
    <property type="evidence" value="ECO:0007669"/>
    <property type="project" value="UniProtKB-SubCell"/>
</dbReference>
<dbReference type="InterPro" id="IPR035908">
    <property type="entry name" value="F0_ATP_A_sf"/>
</dbReference>
<dbReference type="NCBIfam" id="TIGR01131">
    <property type="entry name" value="ATP_synt_6_or_A"/>
    <property type="match status" value="1"/>
</dbReference>
<keyword evidence="3 12" id="KW-0813">Transport</keyword>
<evidence type="ECO:0000313" key="15">
    <source>
        <dbReference type="Proteomes" id="UP000006365"/>
    </source>
</evidence>